<evidence type="ECO:0000313" key="3">
    <source>
        <dbReference type="Proteomes" id="UP001597094"/>
    </source>
</evidence>
<dbReference type="Proteomes" id="UP001597094">
    <property type="component" value="Unassembled WGS sequence"/>
</dbReference>
<sequence length="420" mass="45437">MEITKRNHAALKALGPLAGRGVSYAALIILGLLALAWGTTSLDKASGGDSLINYVPFLRIDNADTARALLASLLQGLLASALPMIAVVVLVPRSMSGVVSRGISWIAPGTVTGTIGFLFVVLVNLGMRPSHEVPVLSVAIGTLLALASLVAVLHFTYNTLQKALTGNKLSSLYRATRHLLDKELSSGSYKEVQEEDGEWLVVKAWVSGYFDTVTEGKIKEASVKRGLKLRVLRSQGAYLLKGAPFLKVNKPLDKKLQKLLEESVIIRHQEVGRESCFDGFSQITAVAVRALSPEMRDHGTAVQATNYLADLLCRLQQLGGQKVVRRKDGVACLAYAPVPFKRTFRLCMAAIQACSTHDVAVQIRLIDLVTTVGVRDARSQHGALLEEALNAIEEGAVQHLKSQQDVAHIKALLEEARRQV</sequence>
<keyword evidence="1" id="KW-0812">Transmembrane</keyword>
<keyword evidence="1" id="KW-0472">Membrane</keyword>
<gene>
    <name evidence="2" type="ORF">ACFQ2O_15705</name>
</gene>
<evidence type="ECO:0000256" key="1">
    <source>
        <dbReference type="SAM" id="Phobius"/>
    </source>
</evidence>
<protein>
    <submittedName>
        <fullName evidence="2">DUF2254 family protein</fullName>
    </submittedName>
</protein>
<keyword evidence="1" id="KW-1133">Transmembrane helix</keyword>
<dbReference type="RefSeq" id="WP_377529678.1">
    <property type="nucleotide sequence ID" value="NZ_JBHTLD010000162.1"/>
</dbReference>
<feature type="transmembrane region" description="Helical" evidence="1">
    <location>
        <begin position="103"/>
        <end position="123"/>
    </location>
</feature>
<keyword evidence="3" id="KW-1185">Reference proteome</keyword>
<feature type="transmembrane region" description="Helical" evidence="1">
    <location>
        <begin position="68"/>
        <end position="91"/>
    </location>
</feature>
<reference evidence="3" key="1">
    <citation type="journal article" date="2019" name="Int. J. Syst. Evol. Microbiol.">
        <title>The Global Catalogue of Microorganisms (GCM) 10K type strain sequencing project: providing services to taxonomists for standard genome sequencing and annotation.</title>
        <authorList>
            <consortium name="The Broad Institute Genomics Platform"/>
            <consortium name="The Broad Institute Genome Sequencing Center for Infectious Disease"/>
            <person name="Wu L."/>
            <person name="Ma J."/>
        </authorList>
    </citation>
    <scope>NUCLEOTIDE SEQUENCE [LARGE SCALE GENOMIC DNA]</scope>
    <source>
        <strain evidence="3">JCM 31319</strain>
    </source>
</reference>
<dbReference type="Pfam" id="PF10011">
    <property type="entry name" value="DUF2254"/>
    <property type="match status" value="1"/>
</dbReference>
<feature type="transmembrane region" description="Helical" evidence="1">
    <location>
        <begin position="21"/>
        <end position="40"/>
    </location>
</feature>
<proteinExistence type="predicted"/>
<comment type="caution">
    <text evidence="2">The sequence shown here is derived from an EMBL/GenBank/DDBJ whole genome shotgun (WGS) entry which is preliminary data.</text>
</comment>
<name>A0ABW3SUL4_9BACT</name>
<accession>A0ABW3SUL4</accession>
<dbReference type="InterPro" id="IPR018723">
    <property type="entry name" value="DUF2254_membrane"/>
</dbReference>
<feature type="transmembrane region" description="Helical" evidence="1">
    <location>
        <begin position="135"/>
        <end position="157"/>
    </location>
</feature>
<dbReference type="EMBL" id="JBHTLD010000162">
    <property type="protein sequence ID" value="MFD1187661.1"/>
    <property type="molecule type" value="Genomic_DNA"/>
</dbReference>
<evidence type="ECO:0000313" key="2">
    <source>
        <dbReference type="EMBL" id="MFD1187661.1"/>
    </source>
</evidence>
<organism evidence="2 3">
    <name type="scientific">Pontibacter rugosus</name>
    <dbReference type="NCBI Taxonomy" id="1745966"/>
    <lineage>
        <taxon>Bacteria</taxon>
        <taxon>Pseudomonadati</taxon>
        <taxon>Bacteroidota</taxon>
        <taxon>Cytophagia</taxon>
        <taxon>Cytophagales</taxon>
        <taxon>Hymenobacteraceae</taxon>
        <taxon>Pontibacter</taxon>
    </lineage>
</organism>